<evidence type="ECO:0000313" key="3">
    <source>
        <dbReference type="EMBL" id="CNV07489.1"/>
    </source>
</evidence>
<organism evidence="2 5">
    <name type="scientific">Salmonella enterica subsp. enterica serovar Bovismorbificans</name>
    <dbReference type="NCBI Taxonomy" id="58097"/>
    <lineage>
        <taxon>Bacteria</taxon>
        <taxon>Pseudomonadati</taxon>
        <taxon>Pseudomonadota</taxon>
        <taxon>Gammaproteobacteria</taxon>
        <taxon>Enterobacterales</taxon>
        <taxon>Enterobacteriaceae</taxon>
        <taxon>Salmonella</taxon>
    </lineage>
</organism>
<sequence>MQDNPYSRKERLSAQMGDSPIMSGHMIGGSNDDCRLLRRGGQDVSRPDGLPGGKYPPHEKEQG</sequence>
<evidence type="ECO:0000313" key="2">
    <source>
        <dbReference type="EMBL" id="CNU74192.1"/>
    </source>
</evidence>
<accession>A0A655DL56</accession>
<proteinExistence type="predicted"/>
<feature type="region of interest" description="Disordered" evidence="1">
    <location>
        <begin position="1"/>
        <end position="63"/>
    </location>
</feature>
<protein>
    <submittedName>
        <fullName evidence="2">Uncharacterized protein</fullName>
    </submittedName>
</protein>
<evidence type="ECO:0000313" key="4">
    <source>
        <dbReference type="Proteomes" id="UP000041314"/>
    </source>
</evidence>
<evidence type="ECO:0000256" key="1">
    <source>
        <dbReference type="SAM" id="MobiDB-lite"/>
    </source>
</evidence>
<gene>
    <name evidence="3" type="ORF">ERS008198_04280</name>
    <name evidence="2" type="ORF">ERS008207_03373</name>
</gene>
<feature type="compositionally biased region" description="Basic and acidic residues" evidence="1">
    <location>
        <begin position="1"/>
        <end position="12"/>
    </location>
</feature>
<dbReference type="AlphaFoldDB" id="A0A655DL56"/>
<dbReference type="Proteomes" id="UP000041314">
    <property type="component" value="Unassembled WGS sequence"/>
</dbReference>
<dbReference type="Proteomes" id="UP000042394">
    <property type="component" value="Unassembled WGS sequence"/>
</dbReference>
<evidence type="ECO:0000313" key="5">
    <source>
        <dbReference type="Proteomes" id="UP000042394"/>
    </source>
</evidence>
<name>A0A655DL56_SALET</name>
<reference evidence="4 5" key="1">
    <citation type="submission" date="2015-03" db="EMBL/GenBank/DDBJ databases">
        <authorList>
            <consortium name="Pathogen Informatics"/>
        </authorList>
    </citation>
    <scope>NUCLEOTIDE SEQUENCE [LARGE SCALE GENOMIC DNA]</scope>
    <source>
        <strain evidence="3 4">A1104</strain>
        <strain evidence="2 5">D4891</strain>
    </source>
</reference>
<dbReference type="EMBL" id="CQPD01000037">
    <property type="protein sequence ID" value="CNU74192.1"/>
    <property type="molecule type" value="Genomic_DNA"/>
</dbReference>
<dbReference type="EMBL" id="CQPA01000054">
    <property type="protein sequence ID" value="CNV07489.1"/>
    <property type="molecule type" value="Genomic_DNA"/>
</dbReference>